<sequence>MRVCRSTILPLAWVLLATMAPPLWAAGRVRLELVGQRHGSALVFQDWLRVLSRAGVKNVRIRPARPTDKVGIDVRGSEASPLYVVTGIVKSGDELILPGGRYRRRDAARLARWLDELAEHGPADQREQSLAFGLSAEQFEQVRRDLARPVGFSTQGISRHETVQQ</sequence>
<evidence type="ECO:0000313" key="1">
    <source>
        <dbReference type="EMBL" id="GAH44758.1"/>
    </source>
</evidence>
<proteinExistence type="predicted"/>
<accession>X1HHH0</accession>
<feature type="non-terminal residue" evidence="1">
    <location>
        <position position="165"/>
    </location>
</feature>
<comment type="caution">
    <text evidence="1">The sequence shown here is derived from an EMBL/GenBank/DDBJ whole genome shotgun (WGS) entry which is preliminary data.</text>
</comment>
<gene>
    <name evidence="1" type="ORF">S03H2_11910</name>
</gene>
<protein>
    <submittedName>
        <fullName evidence="1">Uncharacterized protein</fullName>
    </submittedName>
</protein>
<dbReference type="EMBL" id="BARU01006063">
    <property type="protein sequence ID" value="GAH44758.1"/>
    <property type="molecule type" value="Genomic_DNA"/>
</dbReference>
<dbReference type="AlphaFoldDB" id="X1HHH0"/>
<name>X1HHH0_9ZZZZ</name>
<organism evidence="1">
    <name type="scientific">marine sediment metagenome</name>
    <dbReference type="NCBI Taxonomy" id="412755"/>
    <lineage>
        <taxon>unclassified sequences</taxon>
        <taxon>metagenomes</taxon>
        <taxon>ecological metagenomes</taxon>
    </lineage>
</organism>
<reference evidence="1" key="1">
    <citation type="journal article" date="2014" name="Front. Microbiol.">
        <title>High frequency of phylogenetically diverse reductive dehalogenase-homologous genes in deep subseafloor sedimentary metagenomes.</title>
        <authorList>
            <person name="Kawai M."/>
            <person name="Futagami T."/>
            <person name="Toyoda A."/>
            <person name="Takaki Y."/>
            <person name="Nishi S."/>
            <person name="Hori S."/>
            <person name="Arai W."/>
            <person name="Tsubouchi T."/>
            <person name="Morono Y."/>
            <person name="Uchiyama I."/>
            <person name="Ito T."/>
            <person name="Fujiyama A."/>
            <person name="Inagaki F."/>
            <person name="Takami H."/>
        </authorList>
    </citation>
    <scope>NUCLEOTIDE SEQUENCE</scope>
    <source>
        <strain evidence="1">Expedition CK06-06</strain>
    </source>
</reference>